<organism evidence="1 2">
    <name type="scientific">Gigaspora rosea</name>
    <dbReference type="NCBI Taxonomy" id="44941"/>
    <lineage>
        <taxon>Eukaryota</taxon>
        <taxon>Fungi</taxon>
        <taxon>Fungi incertae sedis</taxon>
        <taxon>Mucoromycota</taxon>
        <taxon>Glomeromycotina</taxon>
        <taxon>Glomeromycetes</taxon>
        <taxon>Diversisporales</taxon>
        <taxon>Gigasporaceae</taxon>
        <taxon>Gigaspora</taxon>
    </lineage>
</organism>
<evidence type="ECO:0000313" key="1">
    <source>
        <dbReference type="EMBL" id="RIB28335.1"/>
    </source>
</evidence>
<gene>
    <name evidence="1" type="ORF">C2G38_2028646</name>
</gene>
<keyword evidence="2" id="KW-1185">Reference proteome</keyword>
<proteinExistence type="predicted"/>
<dbReference type="AlphaFoldDB" id="A0A397W0Q6"/>
<comment type="caution">
    <text evidence="1">The sequence shown here is derived from an EMBL/GenBank/DDBJ whole genome shotgun (WGS) entry which is preliminary data.</text>
</comment>
<evidence type="ECO:0000313" key="2">
    <source>
        <dbReference type="Proteomes" id="UP000266673"/>
    </source>
</evidence>
<dbReference type="Proteomes" id="UP000266673">
    <property type="component" value="Unassembled WGS sequence"/>
</dbReference>
<dbReference type="EMBL" id="QKWP01000069">
    <property type="protein sequence ID" value="RIB28335.1"/>
    <property type="molecule type" value="Genomic_DNA"/>
</dbReference>
<accession>A0A397W0Q6</accession>
<reference evidence="1 2" key="1">
    <citation type="submission" date="2018-06" db="EMBL/GenBank/DDBJ databases">
        <title>Comparative genomics reveals the genomic features of Rhizophagus irregularis, R. cerebriforme, R. diaphanum and Gigaspora rosea, and their symbiotic lifestyle signature.</title>
        <authorList>
            <person name="Morin E."/>
            <person name="San Clemente H."/>
            <person name="Chen E.C.H."/>
            <person name="De La Providencia I."/>
            <person name="Hainaut M."/>
            <person name="Kuo A."/>
            <person name="Kohler A."/>
            <person name="Murat C."/>
            <person name="Tang N."/>
            <person name="Roy S."/>
            <person name="Loubradou J."/>
            <person name="Henrissat B."/>
            <person name="Grigoriev I.V."/>
            <person name="Corradi N."/>
            <person name="Roux C."/>
            <person name="Martin F.M."/>
        </authorList>
    </citation>
    <scope>NUCLEOTIDE SEQUENCE [LARGE SCALE GENOMIC DNA]</scope>
    <source>
        <strain evidence="1 2">DAOM 194757</strain>
    </source>
</reference>
<protein>
    <submittedName>
        <fullName evidence="1">Uncharacterized protein</fullName>
    </submittedName>
</protein>
<name>A0A397W0Q6_9GLOM</name>
<sequence>MEDRKKFFKKNGMLISHYEEVNYKLDELGDSDKSVIYIENSLKEIKVHVDDEELTFFFDSEDKLKEIRKMFIEDNDGLNICCEQKHAHDLIKLINKCGYGFIIKDSEIKQAKYRAFIIKNKQENLLEDDLQKNVIEALGKRVLKDLFIEYFKQRKVEWNNRILPKNSRVQYSKIDQNNIDKSPYL</sequence>